<reference evidence="5 6" key="1">
    <citation type="submission" date="2023-11" db="EMBL/GenBank/DDBJ databases">
        <authorList>
            <person name="Xu M."/>
            <person name="Jiang T."/>
        </authorList>
    </citation>
    <scope>NUCLEOTIDE SEQUENCE [LARGE SCALE GENOMIC DNA]</scope>
    <source>
        <strain evidence="5 6">SD</strain>
    </source>
</reference>
<evidence type="ECO:0000256" key="1">
    <source>
        <dbReference type="ARBA" id="ARBA00006484"/>
    </source>
</evidence>
<comment type="caution">
    <text evidence="5">The sequence shown here is derived from an EMBL/GenBank/DDBJ whole genome shotgun (WGS) entry which is preliminary data.</text>
</comment>
<protein>
    <submittedName>
        <fullName evidence="5">SDR family NAD(P)-dependent oxidoreductase</fullName>
    </submittedName>
</protein>
<dbReference type="InterPro" id="IPR002347">
    <property type="entry name" value="SDR_fam"/>
</dbReference>
<dbReference type="Gene3D" id="3.40.50.720">
    <property type="entry name" value="NAD(P)-binding Rossmann-like Domain"/>
    <property type="match status" value="1"/>
</dbReference>
<evidence type="ECO:0000256" key="3">
    <source>
        <dbReference type="RuleBase" id="RU000363"/>
    </source>
</evidence>
<dbReference type="RefSeq" id="WP_319954059.1">
    <property type="nucleotide sequence ID" value="NZ_JAXAVX010000004.1"/>
</dbReference>
<dbReference type="PRINTS" id="PR00080">
    <property type="entry name" value="SDRFAMILY"/>
</dbReference>
<accession>A0ABU4VJN4</accession>
<dbReference type="Pfam" id="PF00106">
    <property type="entry name" value="adh_short"/>
    <property type="match status" value="1"/>
</dbReference>
<sequence length="338" mass="34748">MARGGALTLLGSVAGRAATTAGGLASAALGDARHQVLTAYSRTPATLRAARRVTGGSLHGAVAGKVVVVTGASSGIGEATAELLAEAGATVALVARRRAELEAVAERIVAAGGRASVHPCDLTDYEAIDGLVAAIEAQHGHVDVLVNNAGRSIRRPIDRSYERMHDFERTMQINYYAAVKLTLALLPGMRRRGDGQIVNVLSEGLLLHTPRFAAYLASKAALDEFSRCLANEVRRDGVRVTGVHMPLVRTPMIAPTRAYRGVPALRPREAAGLIGEAIAARPYAVTSRSGYGLLAAGTLVPSLLEAGIARVAGAKPTPRGGTPVSPSASPAGDAAPAG</sequence>
<dbReference type="PANTHER" id="PTHR44196:SF1">
    <property type="entry name" value="DEHYDROGENASE_REDUCTASE SDR FAMILY MEMBER 7B"/>
    <property type="match status" value="1"/>
</dbReference>
<evidence type="ECO:0000313" key="6">
    <source>
        <dbReference type="Proteomes" id="UP001277761"/>
    </source>
</evidence>
<dbReference type="EMBL" id="JAXAVX010000004">
    <property type="protein sequence ID" value="MDX8151904.1"/>
    <property type="molecule type" value="Genomic_DNA"/>
</dbReference>
<dbReference type="SUPFAM" id="SSF51735">
    <property type="entry name" value="NAD(P)-binding Rossmann-fold domains"/>
    <property type="match status" value="1"/>
</dbReference>
<comment type="similarity">
    <text evidence="1 3">Belongs to the short-chain dehydrogenases/reductases (SDR) family.</text>
</comment>
<dbReference type="CDD" id="cd05233">
    <property type="entry name" value="SDR_c"/>
    <property type="match status" value="1"/>
</dbReference>
<keyword evidence="6" id="KW-1185">Reference proteome</keyword>
<keyword evidence="2" id="KW-0560">Oxidoreductase</keyword>
<feature type="region of interest" description="Disordered" evidence="4">
    <location>
        <begin position="314"/>
        <end position="338"/>
    </location>
</feature>
<feature type="compositionally biased region" description="Low complexity" evidence="4">
    <location>
        <begin position="325"/>
        <end position="338"/>
    </location>
</feature>
<proteinExistence type="inferred from homology"/>
<gene>
    <name evidence="5" type="ORF">SK069_09900</name>
</gene>
<organism evidence="5 6">
    <name type="scientific">Patulibacter brassicae</name>
    <dbReference type="NCBI Taxonomy" id="1705717"/>
    <lineage>
        <taxon>Bacteria</taxon>
        <taxon>Bacillati</taxon>
        <taxon>Actinomycetota</taxon>
        <taxon>Thermoleophilia</taxon>
        <taxon>Solirubrobacterales</taxon>
        <taxon>Patulibacteraceae</taxon>
        <taxon>Patulibacter</taxon>
    </lineage>
</organism>
<dbReference type="Proteomes" id="UP001277761">
    <property type="component" value="Unassembled WGS sequence"/>
</dbReference>
<dbReference type="PANTHER" id="PTHR44196">
    <property type="entry name" value="DEHYDROGENASE/REDUCTASE SDR FAMILY MEMBER 7B"/>
    <property type="match status" value="1"/>
</dbReference>
<evidence type="ECO:0000313" key="5">
    <source>
        <dbReference type="EMBL" id="MDX8151904.1"/>
    </source>
</evidence>
<dbReference type="PRINTS" id="PR00081">
    <property type="entry name" value="GDHRDH"/>
</dbReference>
<dbReference type="InterPro" id="IPR036291">
    <property type="entry name" value="NAD(P)-bd_dom_sf"/>
</dbReference>
<name>A0ABU4VJN4_9ACTN</name>
<evidence type="ECO:0000256" key="2">
    <source>
        <dbReference type="ARBA" id="ARBA00023002"/>
    </source>
</evidence>
<evidence type="ECO:0000256" key="4">
    <source>
        <dbReference type="SAM" id="MobiDB-lite"/>
    </source>
</evidence>